<dbReference type="RefSeq" id="WP_141381383.1">
    <property type="nucleotide sequence ID" value="NZ_BJNA01000068.1"/>
</dbReference>
<dbReference type="GO" id="GO:0016853">
    <property type="term" value="F:isomerase activity"/>
    <property type="evidence" value="ECO:0007669"/>
    <property type="project" value="UniProtKB-KW"/>
</dbReference>
<dbReference type="Pfam" id="PF13462">
    <property type="entry name" value="Thioredoxin_4"/>
    <property type="match status" value="1"/>
</dbReference>
<protein>
    <submittedName>
        <fullName evidence="3">Protein-disulfide isomerase</fullName>
    </submittedName>
</protein>
<feature type="signal peptide" evidence="1">
    <location>
        <begin position="1"/>
        <end position="28"/>
    </location>
</feature>
<dbReference type="EMBL" id="VFPS01000002">
    <property type="protein sequence ID" value="TQM98546.1"/>
    <property type="molecule type" value="Genomic_DNA"/>
</dbReference>
<name>A0A4Y3UPC3_9MICO</name>
<dbReference type="Proteomes" id="UP000319804">
    <property type="component" value="Unassembled WGS sequence"/>
</dbReference>
<gene>
    <name evidence="3" type="ORF">FHX68_1236</name>
</gene>
<comment type="caution">
    <text evidence="3">The sequence shown here is derived from an EMBL/GenBank/DDBJ whole genome shotgun (WGS) entry which is preliminary data.</text>
</comment>
<feature type="domain" description="Thioredoxin-like fold" evidence="2">
    <location>
        <begin position="69"/>
        <end position="230"/>
    </location>
</feature>
<evidence type="ECO:0000256" key="1">
    <source>
        <dbReference type="SAM" id="SignalP"/>
    </source>
</evidence>
<dbReference type="SUPFAM" id="SSF52833">
    <property type="entry name" value="Thioredoxin-like"/>
    <property type="match status" value="1"/>
</dbReference>
<evidence type="ECO:0000259" key="2">
    <source>
        <dbReference type="Pfam" id="PF13462"/>
    </source>
</evidence>
<sequence length="245" mass="24843">MLRHRSPARTFLSAATLAVVLAAGGSLAGCSAASGDAPTTSPTASTSDAAVVAPAHADGYGLPAGDGSARIELWTDLSCPYCRQLELATGDLIADAVAAGTATLVIHPLNFVSTKHGDDTDWSTRAASALAAVSDAGENDRLPAFYALLQEHQTLADGTSHPTDDDIVALAQQAGVTSDISDAVASRRFGPWVSASNQHWLGATIDGTSQVVSGVPILVVNGTVIDLSTDGLTGRLQAAIDAAQN</sequence>
<dbReference type="Gene3D" id="3.40.30.10">
    <property type="entry name" value="Glutaredoxin"/>
    <property type="match status" value="1"/>
</dbReference>
<proteinExistence type="predicted"/>
<keyword evidence="1" id="KW-0732">Signal</keyword>
<accession>A0A4Y3UPC3</accession>
<dbReference type="PROSITE" id="PS51257">
    <property type="entry name" value="PROKAR_LIPOPROTEIN"/>
    <property type="match status" value="1"/>
</dbReference>
<evidence type="ECO:0000313" key="3">
    <source>
        <dbReference type="EMBL" id="TQM98546.1"/>
    </source>
</evidence>
<reference evidence="3 4" key="1">
    <citation type="submission" date="2019-06" db="EMBL/GenBank/DDBJ databases">
        <title>Sequencing the genomes of 1000 actinobacteria strains.</title>
        <authorList>
            <person name="Klenk H.-P."/>
        </authorList>
    </citation>
    <scope>NUCLEOTIDE SEQUENCE [LARGE SCALE GENOMIC DNA]</scope>
    <source>
        <strain evidence="3 4">DSM 20427</strain>
    </source>
</reference>
<keyword evidence="4" id="KW-1185">Reference proteome</keyword>
<dbReference type="InterPro" id="IPR012336">
    <property type="entry name" value="Thioredoxin-like_fold"/>
</dbReference>
<dbReference type="InterPro" id="IPR036249">
    <property type="entry name" value="Thioredoxin-like_sf"/>
</dbReference>
<dbReference type="CDD" id="cd02972">
    <property type="entry name" value="DsbA_family"/>
    <property type="match status" value="1"/>
</dbReference>
<dbReference type="AlphaFoldDB" id="A0A4Y3UPC3"/>
<keyword evidence="3" id="KW-0413">Isomerase</keyword>
<feature type="chain" id="PRO_5039717739" evidence="1">
    <location>
        <begin position="29"/>
        <end position="245"/>
    </location>
</feature>
<evidence type="ECO:0000313" key="4">
    <source>
        <dbReference type="Proteomes" id="UP000319804"/>
    </source>
</evidence>
<dbReference type="OrthoDB" id="117402at2"/>
<organism evidence="3 4">
    <name type="scientific">Microbacterium lacticum</name>
    <dbReference type="NCBI Taxonomy" id="33885"/>
    <lineage>
        <taxon>Bacteria</taxon>
        <taxon>Bacillati</taxon>
        <taxon>Actinomycetota</taxon>
        <taxon>Actinomycetes</taxon>
        <taxon>Micrococcales</taxon>
        <taxon>Microbacteriaceae</taxon>
        <taxon>Microbacterium</taxon>
    </lineage>
</organism>